<feature type="compositionally biased region" description="Basic and acidic residues" evidence="11">
    <location>
        <begin position="476"/>
        <end position="491"/>
    </location>
</feature>
<feature type="transmembrane region" description="Helical" evidence="10">
    <location>
        <begin position="763"/>
        <end position="781"/>
    </location>
</feature>
<dbReference type="SUPFAM" id="SSF55008">
    <property type="entry name" value="HMA, heavy metal-associated domain"/>
    <property type="match status" value="1"/>
</dbReference>
<evidence type="ECO:0000256" key="11">
    <source>
        <dbReference type="SAM" id="MobiDB-lite"/>
    </source>
</evidence>
<dbReference type="InterPro" id="IPR059000">
    <property type="entry name" value="ATPase_P-type_domA"/>
</dbReference>
<evidence type="ECO:0000256" key="1">
    <source>
        <dbReference type="ARBA" id="ARBA00004651"/>
    </source>
</evidence>
<keyword evidence="3 10" id="KW-0812">Transmembrane</keyword>
<dbReference type="Gene3D" id="3.30.70.100">
    <property type="match status" value="1"/>
</dbReference>
<feature type="transmembrane region" description="Helical" evidence="10">
    <location>
        <begin position="738"/>
        <end position="757"/>
    </location>
</feature>
<keyword evidence="6 10" id="KW-0067">ATP-binding</keyword>
<dbReference type="SFLD" id="SFLDF00027">
    <property type="entry name" value="p-type_atpase"/>
    <property type="match status" value="1"/>
</dbReference>
<feature type="transmembrane region" description="Helical" evidence="10">
    <location>
        <begin position="78"/>
        <end position="97"/>
    </location>
</feature>
<dbReference type="SFLD" id="SFLDS00003">
    <property type="entry name" value="Haloacid_Dehalogenase"/>
    <property type="match status" value="1"/>
</dbReference>
<reference evidence="13 14" key="1">
    <citation type="submission" date="2023-05" db="EMBL/GenBank/DDBJ databases">
        <title>Lithophilousrod everest ZFBP1038 complete genpme.</title>
        <authorList>
            <person name="Tian M."/>
        </authorList>
    </citation>
    <scope>NUCLEOTIDE SEQUENCE [LARGE SCALE GENOMIC DNA]</scope>
    <source>
        <strain evidence="13 14">ZFBP1038</strain>
    </source>
</reference>
<evidence type="ECO:0000313" key="13">
    <source>
        <dbReference type="EMBL" id="WGW14153.1"/>
    </source>
</evidence>
<evidence type="ECO:0000256" key="9">
    <source>
        <dbReference type="ARBA" id="ARBA00023136"/>
    </source>
</evidence>
<dbReference type="PANTHER" id="PTHR43520:SF8">
    <property type="entry name" value="P-TYPE CU(+) TRANSPORTER"/>
    <property type="match status" value="1"/>
</dbReference>
<sequence>MTCASCAGRIERKLSKLDGVDATVNLALETARVQAPASVTDNDITATVQRTGYGASVRRPVPDDDDLPGAGLKPRLRVSILLSIPVLVLSMVMPLQFAGWEWVVAALALPVVIWGAWPFHAAAFKAARHGSSTMDTLVSAGIIVATLWSLWVVVGGALTGGGMSGNMNSAGTPGDGPAGQHIYFEVAAVVTTFLLAGRLAESAAKRRSTSALRALLSLGAKDVAVVDAGTERRVPIDSLSVGQEFVVRPGEKVATDGVVLTGHSAVDNSMLTGESVPVEVGPGAEVTGATINTSGRLTVRATRVGSETALARIGRLVAASQTGKPPVQRLADRVSAVFVPVVFAIAAVTLLIWGLVVGDWTSALTAAVSVLIIACPCALGLATPTALAVGTGRGSQLGIVIRGPEILESTRAVNTVVLDKTGTVTAGAMSVVDARCPDDALLLAAAAETHSEHPIARAIVAFAESRLGDDGGDGLDDGRRPGGDRREHEADGVQPGGPAPEVRNFRNAAGGGVSADVDGHRVLVGQTRWLTDEGIDVAVPAGVAASTGTALRTPGSAAGSPGTAAVTSGAAAPSWTTTVSAGTTTASPGATVVAIAVDGELAGTLAVADTVKPTSAQAVAELKALGLRPILLTGDNEAAARTVAAEVGIDHVIAEVRPEDKVAQIQRLQAAGAVVAMVGDGVNDAAALAQADLGLAMGTGTDAAIEASDLTLISGDLRKAASAVRLSRKTLGIIKGNLFWAFAYNVAAIPLAAFGLLNPMLAGLAMAFSSVFVVLNSLRLYRFG</sequence>
<feature type="transmembrane region" description="Helical" evidence="10">
    <location>
        <begin position="136"/>
        <end position="161"/>
    </location>
</feature>
<feature type="transmembrane region" description="Helical" evidence="10">
    <location>
        <begin position="181"/>
        <end position="200"/>
    </location>
</feature>
<dbReference type="Pfam" id="PF00702">
    <property type="entry name" value="Hydrolase"/>
    <property type="match status" value="1"/>
</dbReference>
<dbReference type="Pfam" id="PF00122">
    <property type="entry name" value="E1-E2_ATPase"/>
    <property type="match status" value="1"/>
</dbReference>
<organism evidence="13 14">
    <name type="scientific">Saxibacter everestensis</name>
    <dbReference type="NCBI Taxonomy" id="2909229"/>
    <lineage>
        <taxon>Bacteria</taxon>
        <taxon>Bacillati</taxon>
        <taxon>Actinomycetota</taxon>
        <taxon>Actinomycetes</taxon>
        <taxon>Micrococcales</taxon>
        <taxon>Brevibacteriaceae</taxon>
        <taxon>Saxibacter</taxon>
    </lineage>
</organism>
<comment type="subcellular location">
    <subcellularLocation>
        <location evidence="1">Cell membrane</location>
        <topology evidence="1">Multi-pass membrane protein</topology>
    </subcellularLocation>
</comment>
<accession>A0ABY8QYY0</accession>
<evidence type="ECO:0000259" key="12">
    <source>
        <dbReference type="PROSITE" id="PS50846"/>
    </source>
</evidence>
<comment type="similarity">
    <text evidence="2 10">Belongs to the cation transport ATPase (P-type) (TC 3.A.3) family. Type IB subfamily.</text>
</comment>
<evidence type="ECO:0000313" key="14">
    <source>
        <dbReference type="Proteomes" id="UP001209083"/>
    </source>
</evidence>
<dbReference type="Gene3D" id="2.70.150.10">
    <property type="entry name" value="Calcium-transporting ATPase, cytoplasmic transduction domain A"/>
    <property type="match status" value="1"/>
</dbReference>
<dbReference type="InterPro" id="IPR036412">
    <property type="entry name" value="HAD-like_sf"/>
</dbReference>
<proteinExistence type="inferred from homology"/>
<dbReference type="SUPFAM" id="SSF81665">
    <property type="entry name" value="Calcium ATPase, transmembrane domain M"/>
    <property type="match status" value="1"/>
</dbReference>
<protein>
    <submittedName>
        <fullName evidence="13">Heavy metal translocating P-type ATPase</fullName>
    </submittedName>
</protein>
<dbReference type="NCBIfam" id="TIGR01525">
    <property type="entry name" value="ATPase-IB_hvy"/>
    <property type="match status" value="1"/>
</dbReference>
<dbReference type="Gene3D" id="3.40.50.1000">
    <property type="entry name" value="HAD superfamily/HAD-like"/>
    <property type="match status" value="1"/>
</dbReference>
<feature type="region of interest" description="Disordered" evidence="11">
    <location>
        <begin position="469"/>
        <end position="501"/>
    </location>
</feature>
<keyword evidence="9 10" id="KW-0472">Membrane</keyword>
<dbReference type="InterPro" id="IPR036163">
    <property type="entry name" value="HMA_dom_sf"/>
</dbReference>
<feature type="transmembrane region" description="Helical" evidence="10">
    <location>
        <begin position="103"/>
        <end position="124"/>
    </location>
</feature>
<gene>
    <name evidence="13" type="ORF">LWF01_17900</name>
</gene>
<keyword evidence="8 10" id="KW-1133">Transmembrane helix</keyword>
<dbReference type="PRINTS" id="PR00119">
    <property type="entry name" value="CATATPASE"/>
</dbReference>
<evidence type="ECO:0000256" key="7">
    <source>
        <dbReference type="ARBA" id="ARBA00022967"/>
    </source>
</evidence>
<dbReference type="CDD" id="cd00371">
    <property type="entry name" value="HMA"/>
    <property type="match status" value="1"/>
</dbReference>
<evidence type="ECO:0000256" key="8">
    <source>
        <dbReference type="ARBA" id="ARBA00022989"/>
    </source>
</evidence>
<dbReference type="PROSITE" id="PS50846">
    <property type="entry name" value="HMA_2"/>
    <property type="match status" value="1"/>
</dbReference>
<keyword evidence="7" id="KW-1278">Translocase</keyword>
<dbReference type="PROSITE" id="PS00154">
    <property type="entry name" value="ATPASE_E1_E2"/>
    <property type="match status" value="1"/>
</dbReference>
<feature type="transmembrane region" description="Helical" evidence="10">
    <location>
        <begin position="362"/>
        <end position="389"/>
    </location>
</feature>
<name>A0ABY8QYY0_9MICO</name>
<keyword evidence="5 10" id="KW-0547">Nucleotide-binding</keyword>
<dbReference type="CDD" id="cd02094">
    <property type="entry name" value="P-type_ATPase_Cu-like"/>
    <property type="match status" value="1"/>
</dbReference>
<dbReference type="InterPro" id="IPR044492">
    <property type="entry name" value="P_typ_ATPase_HD_dom"/>
</dbReference>
<dbReference type="InterPro" id="IPR023214">
    <property type="entry name" value="HAD_sf"/>
</dbReference>
<feature type="domain" description="HMA" evidence="12">
    <location>
        <begin position="1"/>
        <end position="56"/>
    </location>
</feature>
<dbReference type="RefSeq" id="WP_349640953.1">
    <property type="nucleotide sequence ID" value="NZ_CP090958.1"/>
</dbReference>
<dbReference type="SFLD" id="SFLDG00002">
    <property type="entry name" value="C1.7:_P-type_atpase_like"/>
    <property type="match status" value="1"/>
</dbReference>
<dbReference type="Proteomes" id="UP001209083">
    <property type="component" value="Chromosome"/>
</dbReference>
<evidence type="ECO:0000256" key="3">
    <source>
        <dbReference type="ARBA" id="ARBA00022692"/>
    </source>
</evidence>
<dbReference type="InterPro" id="IPR023298">
    <property type="entry name" value="ATPase_P-typ_TM_dom_sf"/>
</dbReference>
<dbReference type="SUPFAM" id="SSF56784">
    <property type="entry name" value="HAD-like"/>
    <property type="match status" value="1"/>
</dbReference>
<dbReference type="NCBIfam" id="TIGR01494">
    <property type="entry name" value="ATPase_P-type"/>
    <property type="match status" value="2"/>
</dbReference>
<dbReference type="SUPFAM" id="SSF81660">
    <property type="entry name" value="Metal cation-transporting ATPase, ATP-binding domain N"/>
    <property type="match status" value="1"/>
</dbReference>
<dbReference type="InterPro" id="IPR008250">
    <property type="entry name" value="ATPase_P-typ_transduc_dom_A_sf"/>
</dbReference>
<keyword evidence="10" id="KW-1003">Cell membrane</keyword>
<dbReference type="InterPro" id="IPR006121">
    <property type="entry name" value="HMA_dom"/>
</dbReference>
<evidence type="ECO:0000256" key="6">
    <source>
        <dbReference type="ARBA" id="ARBA00022840"/>
    </source>
</evidence>
<dbReference type="Pfam" id="PF00403">
    <property type="entry name" value="HMA"/>
    <property type="match status" value="1"/>
</dbReference>
<dbReference type="InterPro" id="IPR001757">
    <property type="entry name" value="P_typ_ATPase"/>
</dbReference>
<dbReference type="Gene3D" id="3.40.1110.10">
    <property type="entry name" value="Calcium-transporting ATPase, cytoplasmic domain N"/>
    <property type="match status" value="1"/>
</dbReference>
<feature type="transmembrane region" description="Helical" evidence="10">
    <location>
        <begin position="334"/>
        <end position="356"/>
    </location>
</feature>
<keyword evidence="4 10" id="KW-0479">Metal-binding</keyword>
<evidence type="ECO:0000256" key="4">
    <source>
        <dbReference type="ARBA" id="ARBA00022723"/>
    </source>
</evidence>
<dbReference type="SUPFAM" id="SSF81653">
    <property type="entry name" value="Calcium ATPase, transduction domain A"/>
    <property type="match status" value="1"/>
</dbReference>
<evidence type="ECO:0000256" key="2">
    <source>
        <dbReference type="ARBA" id="ARBA00006024"/>
    </source>
</evidence>
<dbReference type="InterPro" id="IPR023299">
    <property type="entry name" value="ATPase_P-typ_cyto_dom_N"/>
</dbReference>
<keyword evidence="14" id="KW-1185">Reference proteome</keyword>
<dbReference type="PANTHER" id="PTHR43520">
    <property type="entry name" value="ATP7, ISOFORM B"/>
    <property type="match status" value="1"/>
</dbReference>
<evidence type="ECO:0000256" key="10">
    <source>
        <dbReference type="RuleBase" id="RU362081"/>
    </source>
</evidence>
<dbReference type="InterPro" id="IPR018303">
    <property type="entry name" value="ATPase_P-typ_P_site"/>
</dbReference>
<dbReference type="InterPro" id="IPR027256">
    <property type="entry name" value="P-typ_ATPase_IB"/>
</dbReference>
<dbReference type="EMBL" id="CP090958">
    <property type="protein sequence ID" value="WGW14153.1"/>
    <property type="molecule type" value="Genomic_DNA"/>
</dbReference>
<evidence type="ECO:0000256" key="5">
    <source>
        <dbReference type="ARBA" id="ARBA00022741"/>
    </source>
</evidence>